<dbReference type="EMBL" id="LT796768">
    <property type="protein sequence ID" value="SKB07674.1"/>
    <property type="molecule type" value="Genomic_DNA"/>
</dbReference>
<sequence length="308" mass="32258">MTTALERAVDSLSDPEVSVADSLRRLLVVARRIDARALSDWLQSELQGYGPGLDVPEYRDASGLPISIRFDGYGGTQVTRRMHALELPDELSNVMTGMKLTQPIAELAALAHGSGESDPRLQLPGYWLARYRELAERGEVPHMEMMTANHVAVVIPRTYLTGLLDRIKSVALNLALELEDVSRDAGDAGGPTVASEPQLGEKVTSHMTMIFATNSSVSVASGAGSTAVQLQVGDVDGLIAAARTLAGEEVAGDLQAALAKDGGNPGAATRGVLGRIRTGSIGLAGGLSVNAAYDGLVALIAQVFPGFT</sequence>
<gene>
    <name evidence="2" type="ORF">SAMN06295964_1778</name>
</gene>
<dbReference type="Proteomes" id="UP000191040">
    <property type="component" value="Chromosome I"/>
</dbReference>
<dbReference type="InterPro" id="IPR041304">
    <property type="entry name" value="AbiTii"/>
</dbReference>
<evidence type="ECO:0000259" key="1">
    <source>
        <dbReference type="Pfam" id="PF18864"/>
    </source>
</evidence>
<feature type="domain" description="AbiTii" evidence="1">
    <location>
        <begin position="10"/>
        <end position="189"/>
    </location>
</feature>
<evidence type="ECO:0000313" key="2">
    <source>
        <dbReference type="EMBL" id="SKB07674.1"/>
    </source>
</evidence>
<accession>A0A1T4Z0X8</accession>
<protein>
    <recommendedName>
        <fullName evidence="1">AbiTii domain-containing protein</fullName>
    </recommendedName>
</protein>
<dbReference type="AlphaFoldDB" id="A0A1T4Z0X8"/>
<keyword evidence="3" id="KW-1185">Reference proteome</keyword>
<proteinExistence type="predicted"/>
<evidence type="ECO:0000313" key="3">
    <source>
        <dbReference type="Proteomes" id="UP000191040"/>
    </source>
</evidence>
<organism evidence="2 3">
    <name type="scientific">Aeromicrobium choanae</name>
    <dbReference type="NCBI Taxonomy" id="1736691"/>
    <lineage>
        <taxon>Bacteria</taxon>
        <taxon>Bacillati</taxon>
        <taxon>Actinomycetota</taxon>
        <taxon>Actinomycetes</taxon>
        <taxon>Propionibacteriales</taxon>
        <taxon>Nocardioidaceae</taxon>
        <taxon>Aeromicrobium</taxon>
    </lineage>
</organism>
<reference evidence="3" key="1">
    <citation type="submission" date="2017-02" db="EMBL/GenBank/DDBJ databases">
        <authorList>
            <person name="Varghese N."/>
            <person name="Submissions S."/>
        </authorList>
    </citation>
    <scope>NUCLEOTIDE SEQUENCE [LARGE SCALE GENOMIC DNA]</scope>
    <source>
        <strain evidence="3">9H-4</strain>
    </source>
</reference>
<dbReference type="STRING" id="1736691.SAMN06295964_1778"/>
<dbReference type="Pfam" id="PF18864">
    <property type="entry name" value="AbiTii"/>
    <property type="match status" value="1"/>
</dbReference>
<name>A0A1T4Z0X8_9ACTN</name>